<reference evidence="3 4" key="3">
    <citation type="journal article" date="2010" name="BMC Genomics">
        <title>Transcriptome sequencing and comparative analysis of cucumber flowers with different sex types.</title>
        <authorList>
            <person name="Guo S."/>
            <person name="Zheng Y."/>
            <person name="Joung J.G."/>
            <person name="Liu S."/>
            <person name="Zhang Z."/>
            <person name="Crasta O.R."/>
            <person name="Sobral B.W."/>
            <person name="Xu Y."/>
            <person name="Huang S."/>
            <person name="Fei Z."/>
        </authorList>
    </citation>
    <scope>NUCLEOTIDE SEQUENCE [LARGE SCALE GENOMIC DNA]</scope>
    <source>
        <strain evidence="4">cv. 9930</strain>
    </source>
</reference>
<proteinExistence type="predicted"/>
<evidence type="ECO:0000259" key="2">
    <source>
        <dbReference type="Pfam" id="PF14244"/>
    </source>
</evidence>
<evidence type="ECO:0000256" key="1">
    <source>
        <dbReference type="SAM" id="MobiDB-lite"/>
    </source>
</evidence>
<dbReference type="Proteomes" id="UP000029981">
    <property type="component" value="Chromosome 4"/>
</dbReference>
<reference evidence="3 4" key="1">
    <citation type="journal article" date="2009" name="Nat. Genet.">
        <title>The genome of the cucumber, Cucumis sativus L.</title>
        <authorList>
            <person name="Huang S."/>
            <person name="Li R."/>
            <person name="Zhang Z."/>
            <person name="Li L."/>
            <person name="Gu X."/>
            <person name="Fan W."/>
            <person name="Lucas W.J."/>
            <person name="Wang X."/>
            <person name="Xie B."/>
            <person name="Ni P."/>
            <person name="Ren Y."/>
            <person name="Zhu H."/>
            <person name="Li J."/>
            <person name="Lin K."/>
            <person name="Jin W."/>
            <person name="Fei Z."/>
            <person name="Li G."/>
            <person name="Staub J."/>
            <person name="Kilian A."/>
            <person name="van der Vossen E.A."/>
            <person name="Wu Y."/>
            <person name="Guo J."/>
            <person name="He J."/>
            <person name="Jia Z."/>
            <person name="Ren Y."/>
            <person name="Tian G."/>
            <person name="Lu Y."/>
            <person name="Ruan J."/>
            <person name="Qian W."/>
            <person name="Wang M."/>
            <person name="Huang Q."/>
            <person name="Li B."/>
            <person name="Xuan Z."/>
            <person name="Cao J."/>
            <person name="Asan"/>
            <person name="Wu Z."/>
            <person name="Zhang J."/>
            <person name="Cai Q."/>
            <person name="Bai Y."/>
            <person name="Zhao B."/>
            <person name="Han Y."/>
            <person name="Li Y."/>
            <person name="Li X."/>
            <person name="Wang S."/>
            <person name="Shi Q."/>
            <person name="Liu S."/>
            <person name="Cho W.K."/>
            <person name="Kim J.Y."/>
            <person name="Xu Y."/>
            <person name="Heller-Uszynska K."/>
            <person name="Miao H."/>
            <person name="Cheng Z."/>
            <person name="Zhang S."/>
            <person name="Wu J."/>
            <person name="Yang Y."/>
            <person name="Kang H."/>
            <person name="Li M."/>
            <person name="Liang H."/>
            <person name="Ren X."/>
            <person name="Shi Z."/>
            <person name="Wen M."/>
            <person name="Jian M."/>
            <person name="Yang H."/>
            <person name="Zhang G."/>
            <person name="Yang Z."/>
            <person name="Chen R."/>
            <person name="Liu S."/>
            <person name="Li J."/>
            <person name="Ma L."/>
            <person name="Liu H."/>
            <person name="Zhou Y."/>
            <person name="Zhao J."/>
            <person name="Fang X."/>
            <person name="Li G."/>
            <person name="Fang L."/>
            <person name="Li Y."/>
            <person name="Liu D."/>
            <person name="Zheng H."/>
            <person name="Zhang Y."/>
            <person name="Qin N."/>
            <person name="Li Z."/>
            <person name="Yang G."/>
            <person name="Yang S."/>
            <person name="Bolund L."/>
            <person name="Kristiansen K."/>
            <person name="Zheng H."/>
            <person name="Li S."/>
            <person name="Zhang X."/>
            <person name="Yang H."/>
            <person name="Wang J."/>
            <person name="Sun R."/>
            <person name="Zhang B."/>
            <person name="Jiang S."/>
            <person name="Wang J."/>
            <person name="Du Y."/>
            <person name="Li S."/>
        </authorList>
    </citation>
    <scope>NUCLEOTIDE SEQUENCE [LARGE SCALE GENOMIC DNA]</scope>
    <source>
        <strain evidence="4">cv. 9930</strain>
    </source>
</reference>
<protein>
    <recommendedName>
        <fullName evidence="2">Retrotransposon Copia-like N-terminal domain-containing protein</fullName>
    </recommendedName>
</protein>
<name>A0A0A0L1J8_CUCSA</name>
<dbReference type="OMA" id="VLYWINA"/>
<dbReference type="InterPro" id="IPR029472">
    <property type="entry name" value="Copia-like_N"/>
</dbReference>
<accession>A0A0A0L1J8</accession>
<reference evidence="3 4" key="2">
    <citation type="journal article" date="2009" name="PLoS ONE">
        <title>An integrated genetic and cytogenetic map of the cucumber genome.</title>
        <authorList>
            <person name="Ren Y."/>
            <person name="Zhang Z."/>
            <person name="Liu J."/>
            <person name="Staub J.E."/>
            <person name="Han Y."/>
            <person name="Cheng Z."/>
            <person name="Li X."/>
            <person name="Lu J."/>
            <person name="Miao H."/>
            <person name="Kang H."/>
            <person name="Xie B."/>
            <person name="Gu X."/>
            <person name="Wang X."/>
            <person name="Du Y."/>
            <person name="Jin W."/>
            <person name="Huang S."/>
        </authorList>
    </citation>
    <scope>NUCLEOTIDE SEQUENCE [LARGE SCALE GENOMIC DNA]</scope>
    <source>
        <strain evidence="4">cv. 9930</strain>
    </source>
</reference>
<feature type="domain" description="Retrotransposon Copia-like N-terminal" evidence="2">
    <location>
        <begin position="40"/>
        <end position="77"/>
    </location>
</feature>
<evidence type="ECO:0000313" key="3">
    <source>
        <dbReference type="EMBL" id="KGN54924.1"/>
    </source>
</evidence>
<dbReference type="AlphaFoldDB" id="A0A0A0L1J8"/>
<keyword evidence="4" id="KW-1185">Reference proteome</keyword>
<organism evidence="3 4">
    <name type="scientific">Cucumis sativus</name>
    <name type="common">Cucumber</name>
    <dbReference type="NCBI Taxonomy" id="3659"/>
    <lineage>
        <taxon>Eukaryota</taxon>
        <taxon>Viridiplantae</taxon>
        <taxon>Streptophyta</taxon>
        <taxon>Embryophyta</taxon>
        <taxon>Tracheophyta</taxon>
        <taxon>Spermatophyta</taxon>
        <taxon>Magnoliopsida</taxon>
        <taxon>eudicotyledons</taxon>
        <taxon>Gunneridae</taxon>
        <taxon>Pentapetalae</taxon>
        <taxon>rosids</taxon>
        <taxon>fabids</taxon>
        <taxon>Cucurbitales</taxon>
        <taxon>Cucurbitaceae</taxon>
        <taxon>Benincaseae</taxon>
        <taxon>Cucumis</taxon>
    </lineage>
</organism>
<evidence type="ECO:0000313" key="4">
    <source>
        <dbReference type="Proteomes" id="UP000029981"/>
    </source>
</evidence>
<dbReference type="Gramene" id="KGN54924">
    <property type="protein sequence ID" value="KGN54924"/>
    <property type="gene ID" value="Csa_4G605530"/>
</dbReference>
<reference evidence="3 4" key="4">
    <citation type="journal article" date="2011" name="BMC Genomics">
        <title>RNA-Seq improves annotation of protein-coding genes in the cucumber genome.</title>
        <authorList>
            <person name="Li Z."/>
            <person name="Zhang Z."/>
            <person name="Yan P."/>
            <person name="Huang S."/>
            <person name="Fei Z."/>
            <person name="Lin K."/>
        </authorList>
    </citation>
    <scope>NUCLEOTIDE SEQUENCE [LARGE SCALE GENOMIC DNA]</scope>
    <source>
        <strain evidence="4">cv. 9930</strain>
    </source>
</reference>
<gene>
    <name evidence="3" type="ORF">Csa_4G605530</name>
</gene>
<sequence>MATPISQSDPIESSNPVLESSPNPSVPTSTLFLLSNICNLVPIRLDSMNYVLWKYQVSSFLKAHSLFGHIDDSLPCPPKKLSSSTAGTNPEINPEYLQ</sequence>
<dbReference type="Pfam" id="PF14244">
    <property type="entry name" value="Retrotran_gag_3"/>
    <property type="match status" value="1"/>
</dbReference>
<feature type="region of interest" description="Disordered" evidence="1">
    <location>
        <begin position="1"/>
        <end position="27"/>
    </location>
</feature>
<feature type="region of interest" description="Disordered" evidence="1">
    <location>
        <begin position="75"/>
        <end position="98"/>
    </location>
</feature>
<dbReference type="EMBL" id="CM002925">
    <property type="protein sequence ID" value="KGN54924.1"/>
    <property type="molecule type" value="Genomic_DNA"/>
</dbReference>